<reference evidence="2" key="1">
    <citation type="submission" date="2023-04" db="EMBL/GenBank/DDBJ databases">
        <authorList>
            <consortium name="ELIXIR-Norway"/>
        </authorList>
    </citation>
    <scope>NUCLEOTIDE SEQUENCE [LARGE SCALE GENOMIC DNA]</scope>
</reference>
<dbReference type="Proteomes" id="UP001176941">
    <property type="component" value="Chromosome 17"/>
</dbReference>
<proteinExistence type="predicted"/>
<feature type="compositionally biased region" description="Low complexity" evidence="1">
    <location>
        <begin position="119"/>
        <end position="128"/>
    </location>
</feature>
<feature type="compositionally biased region" description="Polar residues" evidence="1">
    <location>
        <begin position="22"/>
        <end position="34"/>
    </location>
</feature>
<keyword evidence="3" id="KW-1185">Reference proteome</keyword>
<name>A0ABN8YCB2_RANTA</name>
<feature type="compositionally biased region" description="Basic and acidic residues" evidence="1">
    <location>
        <begin position="43"/>
        <end position="61"/>
    </location>
</feature>
<evidence type="ECO:0000256" key="1">
    <source>
        <dbReference type="SAM" id="MobiDB-lite"/>
    </source>
</evidence>
<accession>A0ABN8YCB2</accession>
<feature type="region of interest" description="Disordered" evidence="1">
    <location>
        <begin position="1"/>
        <end position="73"/>
    </location>
</feature>
<dbReference type="EMBL" id="OX459953">
    <property type="protein sequence ID" value="CAI9158660.1"/>
    <property type="molecule type" value="Genomic_DNA"/>
</dbReference>
<feature type="region of interest" description="Disordered" evidence="1">
    <location>
        <begin position="95"/>
        <end position="136"/>
    </location>
</feature>
<organism evidence="2 3">
    <name type="scientific">Rangifer tarandus platyrhynchus</name>
    <name type="common">Svalbard reindeer</name>
    <dbReference type="NCBI Taxonomy" id="3082113"/>
    <lineage>
        <taxon>Eukaryota</taxon>
        <taxon>Metazoa</taxon>
        <taxon>Chordata</taxon>
        <taxon>Craniata</taxon>
        <taxon>Vertebrata</taxon>
        <taxon>Euteleostomi</taxon>
        <taxon>Mammalia</taxon>
        <taxon>Eutheria</taxon>
        <taxon>Laurasiatheria</taxon>
        <taxon>Artiodactyla</taxon>
        <taxon>Ruminantia</taxon>
        <taxon>Pecora</taxon>
        <taxon>Cervidae</taxon>
        <taxon>Odocoileinae</taxon>
        <taxon>Rangifer</taxon>
    </lineage>
</organism>
<protein>
    <submittedName>
        <fullName evidence="2">Uncharacterized protein</fullName>
    </submittedName>
</protein>
<feature type="compositionally biased region" description="Basic residues" evidence="1">
    <location>
        <begin position="95"/>
        <end position="104"/>
    </location>
</feature>
<evidence type="ECO:0000313" key="3">
    <source>
        <dbReference type="Proteomes" id="UP001176941"/>
    </source>
</evidence>
<feature type="compositionally biased region" description="Basic and acidic residues" evidence="1">
    <location>
        <begin position="9"/>
        <end position="21"/>
    </location>
</feature>
<evidence type="ECO:0000313" key="2">
    <source>
        <dbReference type="EMBL" id="CAI9158660.1"/>
    </source>
</evidence>
<sequence length="136" mass="15110">MDSVYTGVRRLEPEERAEKSSSDSNEVSKLSNLGSGNGLMAEMQRKPRYPEEDKETAKGREQIVSVKSNSKHLVKSNIQKMHSHKWSGHMLVRLKGKQHQRSKASRREAHQATVLVREAASSKSSRASTPGQASGL</sequence>
<gene>
    <name evidence="2" type="ORF">MRATA1EN1_LOCUS7622</name>
</gene>